<gene>
    <name evidence="4" type="ORF">Ae201684_014998</name>
</gene>
<dbReference type="InterPro" id="IPR011706">
    <property type="entry name" value="Cu-oxidase_C"/>
</dbReference>
<dbReference type="InterPro" id="IPR008972">
    <property type="entry name" value="Cupredoxin"/>
</dbReference>
<proteinExistence type="inferred from homology"/>
<dbReference type="Proteomes" id="UP000481153">
    <property type="component" value="Unassembled WGS sequence"/>
</dbReference>
<dbReference type="VEuPathDB" id="FungiDB:AeMF1_019493"/>
<organism evidence="4 5">
    <name type="scientific">Aphanomyces euteiches</name>
    <dbReference type="NCBI Taxonomy" id="100861"/>
    <lineage>
        <taxon>Eukaryota</taxon>
        <taxon>Sar</taxon>
        <taxon>Stramenopiles</taxon>
        <taxon>Oomycota</taxon>
        <taxon>Saprolegniomycetes</taxon>
        <taxon>Saprolegniales</taxon>
        <taxon>Verrucalvaceae</taxon>
        <taxon>Aphanomyces</taxon>
    </lineage>
</organism>
<evidence type="ECO:0008006" key="6">
    <source>
        <dbReference type="Google" id="ProtNLM"/>
    </source>
</evidence>
<accession>A0A6G0WI36</accession>
<dbReference type="InterPro" id="IPR045087">
    <property type="entry name" value="Cu-oxidase_fam"/>
</dbReference>
<dbReference type="SUPFAM" id="SSF49503">
    <property type="entry name" value="Cupredoxins"/>
    <property type="match status" value="3"/>
</dbReference>
<evidence type="ECO:0000313" key="4">
    <source>
        <dbReference type="EMBL" id="KAF0726856.1"/>
    </source>
</evidence>
<feature type="domain" description="Plastocyanin-like" evidence="2">
    <location>
        <begin position="442"/>
        <end position="554"/>
    </location>
</feature>
<dbReference type="EMBL" id="VJMJ01000205">
    <property type="protein sequence ID" value="KAF0726856.1"/>
    <property type="molecule type" value="Genomic_DNA"/>
</dbReference>
<evidence type="ECO:0000259" key="2">
    <source>
        <dbReference type="Pfam" id="PF07731"/>
    </source>
</evidence>
<dbReference type="Pfam" id="PF07731">
    <property type="entry name" value="Cu-oxidase_2"/>
    <property type="match status" value="1"/>
</dbReference>
<feature type="domain" description="Plastocyanin-like" evidence="3">
    <location>
        <begin position="147"/>
        <end position="216"/>
    </location>
</feature>
<evidence type="ECO:0000256" key="1">
    <source>
        <dbReference type="ARBA" id="ARBA00010609"/>
    </source>
</evidence>
<reference evidence="4 5" key="1">
    <citation type="submission" date="2019-07" db="EMBL/GenBank/DDBJ databases">
        <title>Genomics analysis of Aphanomyces spp. identifies a new class of oomycete effector associated with host adaptation.</title>
        <authorList>
            <person name="Gaulin E."/>
        </authorList>
    </citation>
    <scope>NUCLEOTIDE SEQUENCE [LARGE SCALE GENOMIC DNA]</scope>
    <source>
        <strain evidence="4 5">ATCC 201684</strain>
    </source>
</reference>
<keyword evidence="5" id="KW-1185">Reference proteome</keyword>
<dbReference type="PANTHER" id="PTHR48267:SF1">
    <property type="entry name" value="BILIRUBIN OXIDASE"/>
    <property type="match status" value="1"/>
</dbReference>
<protein>
    <recommendedName>
        <fullName evidence="6">Plastocyanin-like domain-containing protein</fullName>
    </recommendedName>
</protein>
<dbReference type="PANTHER" id="PTHR48267">
    <property type="entry name" value="CUPREDOXIN SUPERFAMILY PROTEIN"/>
    <property type="match status" value="1"/>
</dbReference>
<evidence type="ECO:0000259" key="3">
    <source>
        <dbReference type="Pfam" id="PF07732"/>
    </source>
</evidence>
<sequence>MVRVLGIDTSWLLGGFLSYLFGDTAIKNHAHSSGEHRAPLMKNWRAFESPLVQPATIDMRTGGHLEMYVGETLHAWGGGAPSGVVFGFAERGSKATFPGPTILTARGVPVSVTWSNRIGPQPHLLHRNTEPSLMIDASSCYPKCGVPMAIHVHGLEVPAKYDGLPTHTFYHNTTYYAYYTNRQNPSTKIYHDHALGLAPLNTWAGMIGTYIVQDPELEERFNLVGVPDMLLIIQDKLIAADGSLRYTEDLPCTPVQSTHWVPESYGSVNTVNGIVMPLLSVEARTVRFRWVNAANARIYTFNLPFASHCTVIASDGGFVQKPQPVPGRKWRLYPLNRVEMLCDFTGLEPGTAFDVLDRPFQESSYEYDERVLRVQIIPATSTQKVELPSQLAHYKDFKKLHRVTQGLTRSITMADHLDSSGCSTRMDLIEFGDIKDIGAIHHTLHCTRGKVEKWLFHNPTEDPHPFHWHLVNAQCGIDDDSINTNELKDVLTVPPRTDDEVAYVCYVACTPDEFLNTGSTRTATDFGFEVTEDPYLAHCHIMEHGENLMMAWFHLTSEDVEK</sequence>
<dbReference type="Gene3D" id="2.60.40.420">
    <property type="entry name" value="Cupredoxins - blue copper proteins"/>
    <property type="match status" value="3"/>
</dbReference>
<dbReference type="AlphaFoldDB" id="A0A6G0WI36"/>
<comment type="caution">
    <text evidence="4">The sequence shown here is derived from an EMBL/GenBank/DDBJ whole genome shotgun (WGS) entry which is preliminary data.</text>
</comment>
<dbReference type="GO" id="GO:0005507">
    <property type="term" value="F:copper ion binding"/>
    <property type="evidence" value="ECO:0007669"/>
    <property type="project" value="InterPro"/>
</dbReference>
<dbReference type="Pfam" id="PF07732">
    <property type="entry name" value="Cu-oxidase_3"/>
    <property type="match status" value="1"/>
</dbReference>
<dbReference type="GO" id="GO:0016491">
    <property type="term" value="F:oxidoreductase activity"/>
    <property type="evidence" value="ECO:0007669"/>
    <property type="project" value="InterPro"/>
</dbReference>
<evidence type="ECO:0000313" key="5">
    <source>
        <dbReference type="Proteomes" id="UP000481153"/>
    </source>
</evidence>
<name>A0A6G0WI36_9STRA</name>
<dbReference type="InterPro" id="IPR011707">
    <property type="entry name" value="Cu-oxidase-like_N"/>
</dbReference>
<comment type="similarity">
    <text evidence="1">Belongs to the multicopper oxidase family.</text>
</comment>